<reference evidence="1 2" key="1">
    <citation type="submission" date="2018-10" db="EMBL/GenBank/DDBJ databases">
        <title>Staphylococcus pseudoxylosus sp. nov., isolated from bovine mastitis.</title>
        <authorList>
            <person name="Macfadyen A.C."/>
            <person name="Leroy S."/>
            <person name="Harrison E.M."/>
            <person name="Parkhill J."/>
            <person name="Holmes M.A."/>
            <person name="Paterson G.K."/>
        </authorList>
    </citation>
    <scope>NUCLEOTIDE SEQUENCE [LARGE SCALE GENOMIC DNA]</scope>
    <source>
        <strain evidence="1 2">S04009</strain>
    </source>
</reference>
<comment type="caution">
    <text evidence="1">The sequence shown here is derived from an EMBL/GenBank/DDBJ whole genome shotgun (WGS) entry which is preliminary data.</text>
</comment>
<proteinExistence type="predicted"/>
<sequence length="106" mass="12552">MQEINPDYQDENLIKDKEVLDKFFATQGIYNPSRTTTDAFTKQNIMANFDKFYHALGAFTLNMEKQAMYNYYQTQQNQNFIQIAQNDKLIKQNDEIIELLKQIANK</sequence>
<keyword evidence="2" id="KW-1185">Reference proteome</keyword>
<organism evidence="1 2">
    <name type="scientific">Staphylococcus pseudoxylosus</name>
    <dbReference type="NCBI Taxonomy" id="2282419"/>
    <lineage>
        <taxon>Bacteria</taxon>
        <taxon>Bacillati</taxon>
        <taxon>Bacillota</taxon>
        <taxon>Bacilli</taxon>
        <taxon>Bacillales</taxon>
        <taxon>Staphylococcaceae</taxon>
        <taxon>Staphylococcus</taxon>
    </lineage>
</organism>
<evidence type="ECO:0000313" key="2">
    <source>
        <dbReference type="Proteomes" id="UP000269505"/>
    </source>
</evidence>
<name>A0AAQ0MGW4_9STAP</name>
<protein>
    <submittedName>
        <fullName evidence="1">Uncharacterized protein</fullName>
    </submittedName>
</protein>
<gene>
    <name evidence="1" type="ORF">D9V42_08930</name>
</gene>
<dbReference type="Proteomes" id="UP000269505">
    <property type="component" value="Unassembled WGS sequence"/>
</dbReference>
<dbReference type="EMBL" id="RCVN01000008">
    <property type="protein sequence ID" value="RMI85022.1"/>
    <property type="molecule type" value="Genomic_DNA"/>
</dbReference>
<evidence type="ECO:0000313" key="1">
    <source>
        <dbReference type="EMBL" id="RMI85022.1"/>
    </source>
</evidence>
<accession>A0AAQ0MGW4</accession>
<dbReference type="AlphaFoldDB" id="A0AAQ0MGW4"/>